<dbReference type="NCBIfam" id="TIGR02180">
    <property type="entry name" value="GRX_euk"/>
    <property type="match status" value="1"/>
</dbReference>
<accession>A0A7S2L780</accession>
<dbReference type="CDD" id="cd03419">
    <property type="entry name" value="GRX_GRXh_1_2_like"/>
    <property type="match status" value="1"/>
</dbReference>
<evidence type="ECO:0000256" key="3">
    <source>
        <dbReference type="ARBA" id="ARBA00023157"/>
    </source>
</evidence>
<sequence length="162" mass="16605">MKIPTAVTIAIASASIVGAGAFVVASGSNKPSTFVRNVSGTVGSASSTTSLSMSSTDSAAFVLAEIGSNDVVVFSKTYCPFCTSTKTLFEKLNVDAKVVELDTLDNGADIQGALLDKTGQRTVPSVFIKGEHIGGNDATQAAFQSGDLFTKLGIEAPDTSSW</sequence>
<protein>
    <recommendedName>
        <fullName evidence="5">Glutaredoxin domain-containing protein</fullName>
    </recommendedName>
</protein>
<dbReference type="GO" id="GO:0034599">
    <property type="term" value="P:cellular response to oxidative stress"/>
    <property type="evidence" value="ECO:0007669"/>
    <property type="project" value="TreeGrafter"/>
</dbReference>
<dbReference type="InterPro" id="IPR011899">
    <property type="entry name" value="Glutaredoxin_euk/vir"/>
</dbReference>
<feature type="domain" description="Glutaredoxin" evidence="5">
    <location>
        <begin position="71"/>
        <end position="133"/>
    </location>
</feature>
<dbReference type="Pfam" id="PF00462">
    <property type="entry name" value="Glutaredoxin"/>
    <property type="match status" value="1"/>
</dbReference>
<dbReference type="InterPro" id="IPR002109">
    <property type="entry name" value="Glutaredoxin"/>
</dbReference>
<evidence type="ECO:0000256" key="2">
    <source>
        <dbReference type="ARBA" id="ARBA00022982"/>
    </source>
</evidence>
<dbReference type="EMBL" id="HBGY01025408">
    <property type="protein sequence ID" value="CAD9597963.1"/>
    <property type="molecule type" value="Transcribed_RNA"/>
</dbReference>
<evidence type="ECO:0000259" key="5">
    <source>
        <dbReference type="Pfam" id="PF00462"/>
    </source>
</evidence>
<name>A0A7S2L780_9STRA</name>
<keyword evidence="1" id="KW-0813">Transport</keyword>
<dbReference type="PROSITE" id="PS00195">
    <property type="entry name" value="GLUTAREDOXIN_1"/>
    <property type="match status" value="1"/>
</dbReference>
<organism evidence="6">
    <name type="scientific">Leptocylindrus danicus</name>
    <dbReference type="NCBI Taxonomy" id="163516"/>
    <lineage>
        <taxon>Eukaryota</taxon>
        <taxon>Sar</taxon>
        <taxon>Stramenopiles</taxon>
        <taxon>Ochrophyta</taxon>
        <taxon>Bacillariophyta</taxon>
        <taxon>Coscinodiscophyceae</taxon>
        <taxon>Chaetocerotophycidae</taxon>
        <taxon>Leptocylindrales</taxon>
        <taxon>Leptocylindraceae</taxon>
        <taxon>Leptocylindrus</taxon>
    </lineage>
</organism>
<dbReference type="PANTHER" id="PTHR45694">
    <property type="entry name" value="GLUTAREDOXIN 2"/>
    <property type="match status" value="1"/>
</dbReference>
<reference evidence="6" key="1">
    <citation type="submission" date="2021-01" db="EMBL/GenBank/DDBJ databases">
        <authorList>
            <person name="Corre E."/>
            <person name="Pelletier E."/>
            <person name="Niang G."/>
            <person name="Scheremetjew M."/>
            <person name="Finn R."/>
            <person name="Kale V."/>
            <person name="Holt S."/>
            <person name="Cochrane G."/>
            <person name="Meng A."/>
            <person name="Brown T."/>
            <person name="Cohen L."/>
        </authorList>
    </citation>
    <scope>NUCLEOTIDE SEQUENCE</scope>
    <source>
        <strain evidence="6">B650</strain>
    </source>
</reference>
<dbReference type="InterPro" id="IPR014025">
    <property type="entry name" value="Glutaredoxin_subgr"/>
</dbReference>
<dbReference type="GO" id="GO:0005737">
    <property type="term" value="C:cytoplasm"/>
    <property type="evidence" value="ECO:0007669"/>
    <property type="project" value="TreeGrafter"/>
</dbReference>
<dbReference type="InterPro" id="IPR011767">
    <property type="entry name" value="GLR_AS"/>
</dbReference>
<dbReference type="PANTHER" id="PTHR45694:SF18">
    <property type="entry name" value="GLUTAREDOXIN-1-RELATED"/>
    <property type="match status" value="1"/>
</dbReference>
<evidence type="ECO:0000256" key="4">
    <source>
        <dbReference type="ARBA" id="ARBA00023284"/>
    </source>
</evidence>
<gene>
    <name evidence="6" type="ORF">LDAN0321_LOCUS15676</name>
</gene>
<dbReference type="InterPro" id="IPR036249">
    <property type="entry name" value="Thioredoxin-like_sf"/>
</dbReference>
<keyword evidence="2" id="KW-0249">Electron transport</keyword>
<dbReference type="PROSITE" id="PS51354">
    <property type="entry name" value="GLUTAREDOXIN_2"/>
    <property type="match status" value="1"/>
</dbReference>
<keyword evidence="3" id="KW-1015">Disulfide bond</keyword>
<dbReference type="FunFam" id="3.40.30.10:FF:000026">
    <property type="entry name" value="Glutaredoxin 2"/>
    <property type="match status" value="1"/>
</dbReference>
<dbReference type="GO" id="GO:0015038">
    <property type="term" value="F:glutathione disulfide oxidoreductase activity"/>
    <property type="evidence" value="ECO:0007669"/>
    <property type="project" value="TreeGrafter"/>
</dbReference>
<proteinExistence type="predicted"/>
<dbReference type="AlphaFoldDB" id="A0A7S2L780"/>
<dbReference type="PRINTS" id="PR00160">
    <property type="entry name" value="GLUTAREDOXIN"/>
</dbReference>
<dbReference type="Gene3D" id="3.40.30.10">
    <property type="entry name" value="Glutaredoxin"/>
    <property type="match status" value="1"/>
</dbReference>
<keyword evidence="4" id="KW-0676">Redox-active center</keyword>
<evidence type="ECO:0000256" key="1">
    <source>
        <dbReference type="ARBA" id="ARBA00022448"/>
    </source>
</evidence>
<evidence type="ECO:0000313" key="6">
    <source>
        <dbReference type="EMBL" id="CAD9597963.1"/>
    </source>
</evidence>
<dbReference type="SUPFAM" id="SSF52833">
    <property type="entry name" value="Thioredoxin-like"/>
    <property type="match status" value="1"/>
</dbReference>